<reference evidence="9" key="2">
    <citation type="submission" date="2017-06" db="EMBL/GenBank/DDBJ databases">
        <title>The pomegranate genome and the genomics of punicalagin biosynthesis.</title>
        <authorList>
            <person name="Xu C."/>
        </authorList>
    </citation>
    <scope>NUCLEOTIDE SEQUENCE [LARGE SCALE GENOMIC DNA]</scope>
    <source>
        <tissue evidence="9">Fresh leaf</tissue>
    </source>
</reference>
<sequence>MENKEADRIVVSKPVASRPSSSFIQPFSDLLAGAIRGSLPCVGPETGTGPIKPKTVKFKPTLTHGPPPSVSSQGDAVRSDIKPPILHKPLAKAVSKVAMSVLANMGKYEPRHRQEKPSSQARIDSVEHQVEKPYSLRTQPGSSFQENLRNLPATASGDCSSSLPVMDSRDLPAPASVDRPSYDGYNWRKYGQKQVKGSEYPRSYYKCTHPNCPVKKKVERSLDGQIAEIVYKGEHNHSKPQPPKRGLGTGQDIGNPLIGSRVIERNEGSEGGVEATTDINLKRSLTCDRVVDRDRGTAGLNLDDSCSPSEEYVDGAMGMNIDPDEPRSKRRKTKKQLNGVEINGESPQEPRVPLQGSVDPEILDDGFRWRKYGQKVVKGNPYPRSYYKCTSIECSVRKYVERAQDDPKAFITTYEGKHNHEMPIRSVNVPSSESTPRATANKERAPA</sequence>
<evidence type="ECO:0000256" key="1">
    <source>
        <dbReference type="ARBA" id="ARBA00004123"/>
    </source>
</evidence>
<dbReference type="InterPro" id="IPR036576">
    <property type="entry name" value="WRKY_dom_sf"/>
</dbReference>
<dbReference type="PROSITE" id="PS50811">
    <property type="entry name" value="WRKY"/>
    <property type="match status" value="2"/>
</dbReference>
<dbReference type="Pfam" id="PF03106">
    <property type="entry name" value="WRKY"/>
    <property type="match status" value="2"/>
</dbReference>
<evidence type="ECO:0000256" key="6">
    <source>
        <dbReference type="ARBA" id="ARBA00023242"/>
    </source>
</evidence>
<keyword evidence="2" id="KW-0677">Repeat</keyword>
<feature type="compositionally biased region" description="Polar residues" evidence="7">
    <location>
        <begin position="428"/>
        <end position="438"/>
    </location>
</feature>
<feature type="domain" description="WRKY" evidence="8">
    <location>
        <begin position="358"/>
        <end position="423"/>
    </location>
</feature>
<dbReference type="FunFam" id="2.20.25.80:FF:000006">
    <property type="entry name" value="WRKY transcription factor"/>
    <property type="match status" value="2"/>
</dbReference>
<accession>A0A218VVJ8</accession>
<dbReference type="GeneID" id="116207900"/>
<evidence type="ECO:0000313" key="12">
    <source>
        <dbReference type="Proteomes" id="UP000233551"/>
    </source>
</evidence>
<feature type="domain" description="WRKY" evidence="8">
    <location>
        <begin position="183"/>
        <end position="240"/>
    </location>
</feature>
<protein>
    <recommendedName>
        <fullName evidence="8">WRKY domain-containing protein</fullName>
    </recommendedName>
</protein>
<dbReference type="Proteomes" id="UP000233551">
    <property type="component" value="Unassembled WGS sequence"/>
</dbReference>
<dbReference type="AlphaFoldDB" id="A0A218VVJ8"/>
<dbReference type="InterPro" id="IPR003657">
    <property type="entry name" value="WRKY_dom"/>
</dbReference>
<proteinExistence type="predicted"/>
<evidence type="ECO:0000256" key="4">
    <source>
        <dbReference type="ARBA" id="ARBA00023125"/>
    </source>
</evidence>
<evidence type="ECO:0000256" key="3">
    <source>
        <dbReference type="ARBA" id="ARBA00023015"/>
    </source>
</evidence>
<dbReference type="OrthoDB" id="783645at2759"/>
<keyword evidence="6" id="KW-0539">Nucleus</keyword>
<feature type="compositionally biased region" description="Polar residues" evidence="7">
    <location>
        <begin position="136"/>
        <end position="148"/>
    </location>
</feature>
<keyword evidence="12" id="KW-1185">Reference proteome</keyword>
<evidence type="ECO:0000259" key="8">
    <source>
        <dbReference type="PROSITE" id="PS50811"/>
    </source>
</evidence>
<dbReference type="SMART" id="SM00774">
    <property type="entry name" value="WRKY"/>
    <property type="match status" value="2"/>
</dbReference>
<name>A0A218VVJ8_PUNGR</name>
<dbReference type="Proteomes" id="UP000197138">
    <property type="component" value="Unassembled WGS sequence"/>
</dbReference>
<dbReference type="GO" id="GO:0003700">
    <property type="term" value="F:DNA-binding transcription factor activity"/>
    <property type="evidence" value="ECO:0007669"/>
    <property type="project" value="InterPro"/>
</dbReference>
<comment type="subcellular location">
    <subcellularLocation>
        <location evidence="1">Nucleus</location>
    </subcellularLocation>
</comment>
<dbReference type="SUPFAM" id="SSF118290">
    <property type="entry name" value="WRKY DNA-binding domain"/>
    <property type="match status" value="2"/>
</dbReference>
<dbReference type="PANTHER" id="PTHR31221:SF90">
    <property type="entry name" value="WRKY TRANSCRIPTION FACTOR 44"/>
    <property type="match status" value="1"/>
</dbReference>
<comment type="caution">
    <text evidence="9">The sequence shown here is derived from an EMBL/GenBank/DDBJ whole genome shotgun (WGS) entry which is preliminary data.</text>
</comment>
<feature type="region of interest" description="Disordered" evidence="7">
    <location>
        <begin position="231"/>
        <end position="256"/>
    </location>
</feature>
<evidence type="ECO:0000313" key="10">
    <source>
        <dbReference type="EMBL" id="PKI60971.1"/>
    </source>
</evidence>
<feature type="region of interest" description="Disordered" evidence="7">
    <location>
        <begin position="311"/>
        <end position="359"/>
    </location>
</feature>
<feature type="region of interest" description="Disordered" evidence="7">
    <location>
        <begin position="107"/>
        <end position="186"/>
    </location>
</feature>
<feature type="region of interest" description="Disordered" evidence="7">
    <location>
        <begin position="43"/>
        <end position="80"/>
    </location>
</feature>
<dbReference type="GO" id="GO:0005634">
    <property type="term" value="C:nucleus"/>
    <property type="evidence" value="ECO:0007669"/>
    <property type="project" value="UniProtKB-SubCell"/>
</dbReference>
<evidence type="ECO:0000256" key="7">
    <source>
        <dbReference type="SAM" id="MobiDB-lite"/>
    </source>
</evidence>
<dbReference type="InterPro" id="IPR044810">
    <property type="entry name" value="WRKY_plant"/>
</dbReference>
<reference evidence="10 12" key="3">
    <citation type="submission" date="2017-11" db="EMBL/GenBank/DDBJ databases">
        <title>De-novo sequencing of pomegranate (Punica granatum L.) genome.</title>
        <authorList>
            <person name="Akparov Z."/>
            <person name="Amiraslanov A."/>
            <person name="Hajiyeva S."/>
            <person name="Abbasov M."/>
            <person name="Kaur K."/>
            <person name="Hamwieh A."/>
            <person name="Solovyev V."/>
            <person name="Salamov A."/>
            <person name="Braich B."/>
            <person name="Kosarev P."/>
            <person name="Mahmoud A."/>
            <person name="Hajiyev E."/>
            <person name="Babayeva S."/>
            <person name="Izzatullayeva V."/>
            <person name="Mammadov A."/>
            <person name="Mammadov A."/>
            <person name="Sharifova S."/>
            <person name="Ojaghi J."/>
            <person name="Eynullazada K."/>
            <person name="Bayramov B."/>
            <person name="Abdulazimova A."/>
            <person name="Shahmuradov I."/>
        </authorList>
    </citation>
    <scope>NUCLEOTIDE SEQUENCE [LARGE SCALE GENOMIC DNA]</scope>
    <source>
        <strain evidence="10">AG2017</strain>
        <strain evidence="12">cv. AG2017</strain>
        <tissue evidence="10">Leaf</tissue>
    </source>
</reference>
<evidence type="ECO:0000256" key="5">
    <source>
        <dbReference type="ARBA" id="ARBA00023163"/>
    </source>
</evidence>
<keyword evidence="3" id="KW-0805">Transcription regulation</keyword>
<dbReference type="GO" id="GO:0043565">
    <property type="term" value="F:sequence-specific DNA binding"/>
    <property type="evidence" value="ECO:0007669"/>
    <property type="project" value="InterPro"/>
</dbReference>
<dbReference type="PANTHER" id="PTHR31221">
    <property type="entry name" value="WRKY TRANSCRIPTION FACTOR PROTEIN 1-RELATED"/>
    <property type="match status" value="1"/>
</dbReference>
<keyword evidence="4" id="KW-0238">DNA-binding</keyword>
<dbReference type="Gene3D" id="2.20.25.80">
    <property type="entry name" value="WRKY domain"/>
    <property type="match status" value="2"/>
</dbReference>
<dbReference type="EMBL" id="PGOL01001090">
    <property type="protein sequence ID" value="PKI60971.1"/>
    <property type="molecule type" value="Genomic_DNA"/>
</dbReference>
<keyword evidence="5" id="KW-0804">Transcription</keyword>
<organism evidence="9 11">
    <name type="scientific">Punica granatum</name>
    <name type="common">Pomegranate</name>
    <dbReference type="NCBI Taxonomy" id="22663"/>
    <lineage>
        <taxon>Eukaryota</taxon>
        <taxon>Viridiplantae</taxon>
        <taxon>Streptophyta</taxon>
        <taxon>Embryophyta</taxon>
        <taxon>Tracheophyta</taxon>
        <taxon>Spermatophyta</taxon>
        <taxon>Magnoliopsida</taxon>
        <taxon>eudicotyledons</taxon>
        <taxon>Gunneridae</taxon>
        <taxon>Pentapetalae</taxon>
        <taxon>rosids</taxon>
        <taxon>malvids</taxon>
        <taxon>Myrtales</taxon>
        <taxon>Lythraceae</taxon>
        <taxon>Punica</taxon>
    </lineage>
</organism>
<evidence type="ECO:0000313" key="11">
    <source>
        <dbReference type="Proteomes" id="UP000197138"/>
    </source>
</evidence>
<dbReference type="EMBL" id="MTKT01005809">
    <property type="protein sequence ID" value="OWM64584.1"/>
    <property type="molecule type" value="Genomic_DNA"/>
</dbReference>
<evidence type="ECO:0000313" key="9">
    <source>
        <dbReference type="EMBL" id="OWM64584.1"/>
    </source>
</evidence>
<feature type="region of interest" description="Disordered" evidence="7">
    <location>
        <begin position="416"/>
        <end position="447"/>
    </location>
</feature>
<gene>
    <name evidence="9" type="ORF">CDL15_Pgr020551</name>
    <name evidence="10" type="ORF">CRG98_018601</name>
</gene>
<dbReference type="STRING" id="22663.A0A218VVJ8"/>
<evidence type="ECO:0000256" key="2">
    <source>
        <dbReference type="ARBA" id="ARBA00022737"/>
    </source>
</evidence>
<reference evidence="11" key="1">
    <citation type="journal article" date="2017" name="Plant J.">
        <title>The pomegranate (Punica granatum L.) genome and the genomics of punicalagin biosynthesis.</title>
        <authorList>
            <person name="Qin G."/>
            <person name="Xu C."/>
            <person name="Ming R."/>
            <person name="Tang H."/>
            <person name="Guyot R."/>
            <person name="Kramer E.M."/>
            <person name="Hu Y."/>
            <person name="Yi X."/>
            <person name="Qi Y."/>
            <person name="Xu X."/>
            <person name="Gao Z."/>
            <person name="Pan H."/>
            <person name="Jian J."/>
            <person name="Tian Y."/>
            <person name="Yue Z."/>
            <person name="Xu Y."/>
        </authorList>
    </citation>
    <scope>NUCLEOTIDE SEQUENCE [LARGE SCALE GENOMIC DNA]</scope>
    <source>
        <strain evidence="11">cv. Dabenzi</strain>
    </source>
</reference>